<feature type="compositionally biased region" description="Polar residues" evidence="8">
    <location>
        <begin position="277"/>
        <end position="293"/>
    </location>
</feature>
<evidence type="ECO:0000256" key="5">
    <source>
        <dbReference type="ARBA" id="ARBA00023242"/>
    </source>
</evidence>
<feature type="compositionally biased region" description="Low complexity" evidence="8">
    <location>
        <begin position="594"/>
        <end position="604"/>
    </location>
</feature>
<evidence type="ECO:0000256" key="4">
    <source>
        <dbReference type="ARBA" id="ARBA00022833"/>
    </source>
</evidence>
<feature type="compositionally biased region" description="Basic and acidic residues" evidence="8">
    <location>
        <begin position="250"/>
        <end position="276"/>
    </location>
</feature>
<dbReference type="SUPFAM" id="SSF117839">
    <property type="entry name" value="WWE domain"/>
    <property type="match status" value="1"/>
</dbReference>
<dbReference type="Proteomes" id="UP001159405">
    <property type="component" value="Unassembled WGS sequence"/>
</dbReference>
<dbReference type="Gene3D" id="3.90.228.10">
    <property type="match status" value="1"/>
</dbReference>
<dbReference type="PROSITE" id="PS51059">
    <property type="entry name" value="PARP_CATALYTIC"/>
    <property type="match status" value="1"/>
</dbReference>
<reference evidence="12 13" key="1">
    <citation type="submission" date="2022-05" db="EMBL/GenBank/DDBJ databases">
        <authorList>
            <consortium name="Genoscope - CEA"/>
            <person name="William W."/>
        </authorList>
    </citation>
    <scope>NUCLEOTIDE SEQUENCE [LARGE SCALE GENOMIC DNA]</scope>
</reference>
<organism evidence="12 13">
    <name type="scientific">Porites lobata</name>
    <dbReference type="NCBI Taxonomy" id="104759"/>
    <lineage>
        <taxon>Eukaryota</taxon>
        <taxon>Metazoa</taxon>
        <taxon>Cnidaria</taxon>
        <taxon>Anthozoa</taxon>
        <taxon>Hexacorallia</taxon>
        <taxon>Scleractinia</taxon>
        <taxon>Fungiina</taxon>
        <taxon>Poritidae</taxon>
        <taxon>Porites</taxon>
    </lineage>
</organism>
<feature type="region of interest" description="Disordered" evidence="8">
    <location>
        <begin position="1263"/>
        <end position="1283"/>
    </location>
</feature>
<dbReference type="InterPro" id="IPR037197">
    <property type="entry name" value="WWE_dom_sf"/>
</dbReference>
<comment type="similarity">
    <text evidence="6">Belongs to the ARTD/PARP family.</text>
</comment>
<dbReference type="InterPro" id="IPR036855">
    <property type="entry name" value="Znf_CCCH_sf"/>
</dbReference>
<gene>
    <name evidence="12" type="ORF">PLOB_00046031</name>
</gene>
<proteinExistence type="inferred from homology"/>
<feature type="domain" description="PARP catalytic" evidence="11">
    <location>
        <begin position="1288"/>
        <end position="1489"/>
    </location>
</feature>
<dbReference type="PROSITE" id="PS50103">
    <property type="entry name" value="ZF_C3H1"/>
    <property type="match status" value="4"/>
</dbReference>
<keyword evidence="4 7" id="KW-0862">Zinc</keyword>
<feature type="compositionally biased region" description="Polar residues" evidence="8">
    <location>
        <begin position="564"/>
        <end position="577"/>
    </location>
</feature>
<feature type="zinc finger region" description="C3H1-type" evidence="7">
    <location>
        <begin position="152"/>
        <end position="179"/>
    </location>
</feature>
<protein>
    <submittedName>
        <fullName evidence="12">Uncharacterized protein</fullName>
    </submittedName>
</protein>
<feature type="zinc finger region" description="C3H1-type" evidence="7">
    <location>
        <begin position="961"/>
        <end position="983"/>
    </location>
</feature>
<feature type="compositionally biased region" description="Basic residues" evidence="8">
    <location>
        <begin position="610"/>
        <end position="625"/>
    </location>
</feature>
<feature type="region of interest" description="Disordered" evidence="8">
    <location>
        <begin position="770"/>
        <end position="790"/>
    </location>
</feature>
<dbReference type="CDD" id="cd01439">
    <property type="entry name" value="TCCD_inducible_PARP_like"/>
    <property type="match status" value="1"/>
</dbReference>
<feature type="compositionally biased region" description="Basic and acidic residues" evidence="8">
    <location>
        <begin position="1434"/>
        <end position="1454"/>
    </location>
</feature>
<evidence type="ECO:0000256" key="7">
    <source>
        <dbReference type="PROSITE-ProRule" id="PRU00723"/>
    </source>
</evidence>
<evidence type="ECO:0000256" key="3">
    <source>
        <dbReference type="ARBA" id="ARBA00022771"/>
    </source>
</evidence>
<sequence length="1489" mass="168790">MAESDVSAVKVYNYICGNGGFAEFSQLLKHPSPLSKKPDEDSVRYWFKIQKLSGSFDSDHALVITTNQHGRGIGIRIDLKKQMCLRYTTTGACHLGKRCKFWHICKEFVEGTCKGINCGRSHDFHDEDNKEKTAELGFEKKASHAVRGIVAGSLPQVCLSYLKNECLVTSNCPYLHVCPSQVRAFPCEMSAECSLSHDFADPHNKNILEQHGFRPPRKLEMEVVRCNILFPKQQKPIEDNKRLLELSQREKQMVGVGRPKENERSSQKARAGDTKTENFGSGKNKTPSKAKTVTKPVTLSGLIQEEANKSVQLSNASTRFQQARVAPEAVLDKVINYICSKGGFATLSDLLHHPSPLAKKFSSPEQTMDAKIWLQVQAHSDLNPRISVLENNDGEVLGARLHLKENICLSYASKGSCSKSSCPFWHICKGYLEGRCTGDCHLSHDFHDEGNINKVEKLGFVKHPNGTIRNFAANSLPQVCLKYLDNKCFSKGCPHLHICSHPIVSWQGNPFACNCGLSHNVLDDHNLRILRQYKLVPQPAKTNIVLCNILIPKKQRGFEDDKNNLGTSLSSLRQTRLNKPAPQVPPLMSLPLIQQTTSDVQQQQDSKKGSEKKKRKRPKWRKKKTSEHGGLQVTAESQGDGEESPDSDSDNEDIDEKPDLYPTSKFTLNPSEHEFTKGTGFQDRRNQREGYFPMQSEKSQLPKGLCQENFIPEITANQDLEENLIDFSGDDWQGADTAVDDLFTNDLLSQVEDIFFDDWFGPSNAASSLSQGSECSSTSDQSTANSETAHSDKSTANLVFEFILREHNGQVPFSVISENEELFPPEITDIGAWFRKNRNRFVTIENKRGGIEAIRAFNPKASICFRYLLTKRGCRDPKCFRYHVCKHYLANGICPFGKKCRHSHSHNLRSPHNKNITRQLKLDEHSQEQLRILIAASVPEVCLEYNSRSCQRGLRCNGIHICKYFVMKNCRRGDECPLGHKSSLETPAAKLVLGRYNLTKVPPQAVLSALLVRDLPSPINTITELPAVQVAHERKSATCRPHYICVDNLLGQCSKQSLCDQSHRSRPYMWQYKYKDSTTESRIGNSWKSFTESENEAIERQFCDVNITVARMEDIMISTPPDVLIDPGNGEIVINFDDMKATTSFGDVHLRRLSTKSAVLPTDHALSTQWIWYWQDETKSWNEYGSEPMGMAKQQEIESIYNSGKSFYRFKAGGDVHRILFRHSPLCQQNTKQPISTIRVRRRPLFRSGSEVQALQRPLELPVPLEPQSPLTTGTAPNRGVPPQWTEVPEDQEYNRVPLHESSHQYKLAESLFRLTMSENKAIIVAIERVQNTFLWDKYSRKKEKLEKRFRTKDIPVNEKLLFHGTDHQLVDTICEENIDWRAMDENRASSFGQGAYFTAEASLSNLYCQQDSDAVRYMFLAEVLVGSFAKGEPSMKRPPYKEDSTSKEERHDSCVDNVDKPTIYVLFDPDQYYPTFLIKYKMKSKVVC</sequence>
<feature type="zinc finger region" description="C3H1-type" evidence="7">
    <location>
        <begin position="78"/>
        <end position="106"/>
    </location>
</feature>
<keyword evidence="2 7" id="KW-0479">Metal-binding</keyword>
<feature type="compositionally biased region" description="Acidic residues" evidence="8">
    <location>
        <begin position="639"/>
        <end position="656"/>
    </location>
</feature>
<evidence type="ECO:0000256" key="2">
    <source>
        <dbReference type="ARBA" id="ARBA00022723"/>
    </source>
</evidence>
<dbReference type="EMBL" id="CALNXK010000080">
    <property type="protein sequence ID" value="CAH3146967.1"/>
    <property type="molecule type" value="Genomic_DNA"/>
</dbReference>
<dbReference type="Gene3D" id="3.30.1370.210">
    <property type="match status" value="2"/>
</dbReference>
<dbReference type="InterPro" id="IPR004170">
    <property type="entry name" value="WWE_dom"/>
</dbReference>
<feature type="compositionally biased region" description="Basic and acidic residues" evidence="8">
    <location>
        <begin position="671"/>
        <end position="685"/>
    </location>
</feature>
<feature type="region of interest" description="Disordered" evidence="8">
    <location>
        <begin position="1433"/>
        <end position="1454"/>
    </location>
</feature>
<dbReference type="Pfam" id="PF02825">
    <property type="entry name" value="WWE"/>
    <property type="match status" value="1"/>
</dbReference>
<feature type="domain" description="C3H1-type" evidence="9">
    <location>
        <begin position="961"/>
        <end position="983"/>
    </location>
</feature>
<evidence type="ECO:0000256" key="6">
    <source>
        <dbReference type="ARBA" id="ARBA00024347"/>
    </source>
</evidence>
<dbReference type="SUPFAM" id="SSF90229">
    <property type="entry name" value="CCCH zinc finger"/>
    <property type="match status" value="1"/>
</dbReference>
<dbReference type="InterPro" id="IPR051712">
    <property type="entry name" value="ARTD-AVP"/>
</dbReference>
<evidence type="ECO:0000259" key="10">
    <source>
        <dbReference type="PROSITE" id="PS50918"/>
    </source>
</evidence>
<feature type="region of interest" description="Disordered" evidence="8">
    <location>
        <begin position="558"/>
        <end position="685"/>
    </location>
</feature>
<comment type="caution">
    <text evidence="12">The sequence shown here is derived from an EMBL/GenBank/DDBJ whole genome shotgun (WGS) entry which is preliminary data.</text>
</comment>
<keyword evidence="3 7" id="KW-0863">Zinc-finger</keyword>
<dbReference type="InterPro" id="IPR000571">
    <property type="entry name" value="Znf_CCCH"/>
</dbReference>
<evidence type="ECO:0000259" key="11">
    <source>
        <dbReference type="PROSITE" id="PS51059"/>
    </source>
</evidence>
<keyword evidence="5" id="KW-0539">Nucleus</keyword>
<feature type="domain" description="C3H1-type" evidence="9">
    <location>
        <begin position="78"/>
        <end position="106"/>
    </location>
</feature>
<comment type="subcellular location">
    <subcellularLocation>
        <location evidence="1">Nucleus</location>
    </subcellularLocation>
</comment>
<dbReference type="PANTHER" id="PTHR45740:SF2">
    <property type="entry name" value="POLY [ADP-RIBOSE] POLYMERASE"/>
    <property type="match status" value="1"/>
</dbReference>
<feature type="domain" description="C3H1-type" evidence="9">
    <location>
        <begin position="152"/>
        <end position="179"/>
    </location>
</feature>
<name>A0ABN8PMN6_9CNID</name>
<dbReference type="SUPFAM" id="SSF56399">
    <property type="entry name" value="ADP-ribosylation"/>
    <property type="match status" value="1"/>
</dbReference>
<keyword evidence="13" id="KW-1185">Reference proteome</keyword>
<dbReference type="PROSITE" id="PS50918">
    <property type="entry name" value="WWE"/>
    <property type="match status" value="1"/>
</dbReference>
<evidence type="ECO:0000313" key="13">
    <source>
        <dbReference type="Proteomes" id="UP001159405"/>
    </source>
</evidence>
<accession>A0ABN8PMN6</accession>
<dbReference type="PANTHER" id="PTHR45740">
    <property type="entry name" value="POLY [ADP-RIBOSE] POLYMERASE"/>
    <property type="match status" value="1"/>
</dbReference>
<evidence type="ECO:0000313" key="12">
    <source>
        <dbReference type="EMBL" id="CAH3146967.1"/>
    </source>
</evidence>
<evidence type="ECO:0000256" key="1">
    <source>
        <dbReference type="ARBA" id="ARBA00004123"/>
    </source>
</evidence>
<dbReference type="Pfam" id="PF00644">
    <property type="entry name" value="PARP"/>
    <property type="match status" value="1"/>
</dbReference>
<evidence type="ECO:0000259" key="9">
    <source>
        <dbReference type="PROSITE" id="PS50103"/>
    </source>
</evidence>
<feature type="zinc finger region" description="C3H1-type" evidence="7">
    <location>
        <begin position="884"/>
        <end position="907"/>
    </location>
</feature>
<dbReference type="InterPro" id="IPR012317">
    <property type="entry name" value="Poly(ADP-ribose)pol_cat_dom"/>
</dbReference>
<feature type="domain" description="C3H1-type" evidence="9">
    <location>
        <begin position="884"/>
        <end position="907"/>
    </location>
</feature>
<dbReference type="SMART" id="SM00356">
    <property type="entry name" value="ZnF_C3H1"/>
    <property type="match status" value="6"/>
</dbReference>
<feature type="domain" description="WWE" evidence="10">
    <location>
        <begin position="1158"/>
        <end position="1242"/>
    </location>
</feature>
<feature type="region of interest" description="Disordered" evidence="8">
    <location>
        <begin position="250"/>
        <end position="293"/>
    </location>
</feature>
<feature type="compositionally biased region" description="Polar residues" evidence="8">
    <location>
        <begin position="770"/>
        <end position="788"/>
    </location>
</feature>
<evidence type="ECO:0000256" key="8">
    <source>
        <dbReference type="SAM" id="MobiDB-lite"/>
    </source>
</evidence>
<dbReference type="Gene3D" id="3.30.720.50">
    <property type="match status" value="1"/>
</dbReference>